<feature type="binding site" evidence="8">
    <location>
        <position position="157"/>
    </location>
    <ligand>
        <name>substrate</name>
    </ligand>
</feature>
<dbReference type="SMART" id="SM01193">
    <property type="entry name" value="Enolase_N"/>
    <property type="match status" value="1"/>
</dbReference>
<dbReference type="OrthoDB" id="8680at2157"/>
<keyword evidence="12" id="KW-0670">Pyruvate</keyword>
<evidence type="ECO:0000256" key="5">
    <source>
        <dbReference type="ARBA" id="ARBA00023239"/>
    </source>
</evidence>
<feature type="binding site" evidence="8">
    <location>
        <position position="279"/>
    </location>
    <ligand>
        <name>substrate</name>
    </ligand>
</feature>
<dbReference type="SUPFAM" id="SSF51604">
    <property type="entry name" value="Enolase C-terminal domain-like"/>
    <property type="match status" value="1"/>
</dbReference>
<dbReference type="eggNOG" id="arCOG01169">
    <property type="taxonomic scope" value="Archaea"/>
</dbReference>
<dbReference type="HAMAP" id="MF_00318">
    <property type="entry name" value="Enolase"/>
    <property type="match status" value="1"/>
</dbReference>
<dbReference type="SFLD" id="SFLDG00178">
    <property type="entry name" value="enolase"/>
    <property type="match status" value="1"/>
</dbReference>
<dbReference type="EMBL" id="CP000852">
    <property type="protein sequence ID" value="ABW01046.1"/>
    <property type="molecule type" value="Genomic_DNA"/>
</dbReference>
<name>A8MAB4_CALMQ</name>
<dbReference type="STRING" id="397948.Cmaq_0197"/>
<dbReference type="Proteomes" id="UP000001137">
    <property type="component" value="Chromosome"/>
</dbReference>
<dbReference type="GO" id="GO:0004634">
    <property type="term" value="F:phosphopyruvate hydratase activity"/>
    <property type="evidence" value="ECO:0007669"/>
    <property type="project" value="UniProtKB-UniRule"/>
</dbReference>
<proteinExistence type="inferred from homology"/>
<dbReference type="RefSeq" id="WP_012185266.1">
    <property type="nucleotide sequence ID" value="NC_009954.1"/>
</dbReference>
<evidence type="ECO:0000256" key="7">
    <source>
        <dbReference type="PIRSR" id="PIRSR001400-1"/>
    </source>
</evidence>
<dbReference type="GO" id="GO:0006096">
    <property type="term" value="P:glycolytic process"/>
    <property type="evidence" value="ECO:0007669"/>
    <property type="project" value="UniProtKB-UniRule"/>
</dbReference>
<feature type="domain" description="Enolase N-terminal" evidence="11">
    <location>
        <begin position="5"/>
        <end position="126"/>
    </location>
</feature>
<feature type="binding site" evidence="8">
    <location>
        <begin position="357"/>
        <end position="360"/>
    </location>
    <ligand>
        <name>substrate</name>
    </ligand>
</feature>
<feature type="binding site" evidence="6 9">
    <location>
        <position position="305"/>
    </location>
    <ligand>
        <name>Mg(2+)</name>
        <dbReference type="ChEBI" id="CHEBI:18420"/>
    </ligand>
</feature>
<feature type="active site" description="Proton donor" evidence="6 7">
    <location>
        <position position="200"/>
    </location>
</feature>
<dbReference type="InterPro" id="IPR029017">
    <property type="entry name" value="Enolase-like_N"/>
</dbReference>
<gene>
    <name evidence="6" type="primary">eno</name>
    <name evidence="12" type="ordered locus">Cmaq_0197</name>
</gene>
<comment type="cofactor">
    <cofactor evidence="6">
        <name>Mg(2+)</name>
        <dbReference type="ChEBI" id="CHEBI:18420"/>
    </cofactor>
    <text evidence="6">Binds a second Mg(2+) ion via substrate during catalysis.</text>
</comment>
<evidence type="ECO:0000259" key="10">
    <source>
        <dbReference type="SMART" id="SM01192"/>
    </source>
</evidence>
<dbReference type="UniPathway" id="UPA00109">
    <property type="reaction ID" value="UER00187"/>
</dbReference>
<dbReference type="PRINTS" id="PR00148">
    <property type="entry name" value="ENOLASE"/>
</dbReference>
<feature type="active site" description="Proton acceptor" evidence="6 7">
    <location>
        <position position="330"/>
    </location>
</feature>
<evidence type="ECO:0000256" key="8">
    <source>
        <dbReference type="PIRSR" id="PIRSR001400-2"/>
    </source>
</evidence>
<feature type="binding site" evidence="6 9">
    <location>
        <position position="236"/>
    </location>
    <ligand>
        <name>Mg(2+)</name>
        <dbReference type="ChEBI" id="CHEBI:18420"/>
    </ligand>
</feature>
<evidence type="ECO:0000313" key="12">
    <source>
        <dbReference type="EMBL" id="ABW01046.1"/>
    </source>
</evidence>
<dbReference type="GO" id="GO:0000287">
    <property type="term" value="F:magnesium ion binding"/>
    <property type="evidence" value="ECO:0007669"/>
    <property type="project" value="UniProtKB-UniRule"/>
</dbReference>
<keyword evidence="6 9" id="KW-0479">Metal-binding</keyword>
<dbReference type="SMART" id="SM01192">
    <property type="entry name" value="Enolase_C"/>
    <property type="match status" value="1"/>
</dbReference>
<dbReference type="InterPro" id="IPR020810">
    <property type="entry name" value="Enolase_C"/>
</dbReference>
<dbReference type="HOGENOM" id="CLU_031223_0_1_2"/>
<feature type="domain" description="Enolase C-terminal TIM barrel" evidence="10">
    <location>
        <begin position="131"/>
        <end position="412"/>
    </location>
</feature>
<feature type="binding site" evidence="8">
    <location>
        <position position="381"/>
    </location>
    <ligand>
        <name>substrate</name>
    </ligand>
</feature>
<feature type="binding site" evidence="6">
    <location>
        <position position="330"/>
    </location>
    <ligand>
        <name>(2R)-2-phosphoglycerate</name>
        <dbReference type="ChEBI" id="CHEBI:58289"/>
    </ligand>
</feature>
<dbReference type="SFLD" id="SFLDS00001">
    <property type="entry name" value="Enolase"/>
    <property type="match status" value="1"/>
</dbReference>
<dbReference type="GeneID" id="5709449"/>
<evidence type="ECO:0000256" key="4">
    <source>
        <dbReference type="ARBA" id="ARBA00023152"/>
    </source>
</evidence>
<comment type="pathway">
    <text evidence="1 6">Carbohydrate degradation; glycolysis; pyruvate from D-glyceraldehyde 3-phosphate: step 4/5.</text>
</comment>
<dbReference type="AlphaFoldDB" id="A8MAB4"/>
<dbReference type="Gene3D" id="3.20.20.120">
    <property type="entry name" value="Enolase-like C-terminal domain"/>
    <property type="match status" value="1"/>
</dbReference>
<feature type="binding site" evidence="6">
    <location>
        <position position="359"/>
    </location>
    <ligand>
        <name>(2R)-2-phosphoglycerate</name>
        <dbReference type="ChEBI" id="CHEBI:58289"/>
    </ligand>
</feature>
<comment type="catalytic activity">
    <reaction evidence="6">
        <text>(2R)-2-phosphoglycerate = phosphoenolpyruvate + H2O</text>
        <dbReference type="Rhea" id="RHEA:10164"/>
        <dbReference type="ChEBI" id="CHEBI:15377"/>
        <dbReference type="ChEBI" id="CHEBI:58289"/>
        <dbReference type="ChEBI" id="CHEBI:58702"/>
        <dbReference type="EC" id="4.2.1.11"/>
    </reaction>
</comment>
<dbReference type="PIRSF" id="PIRSF001400">
    <property type="entry name" value="Enolase"/>
    <property type="match status" value="1"/>
</dbReference>
<dbReference type="Gene3D" id="3.30.390.10">
    <property type="entry name" value="Enolase-like, N-terminal domain"/>
    <property type="match status" value="1"/>
</dbReference>
<evidence type="ECO:0000256" key="9">
    <source>
        <dbReference type="PIRSR" id="PIRSR001400-3"/>
    </source>
</evidence>
<feature type="binding site" evidence="8">
    <location>
        <position position="147"/>
    </location>
    <ligand>
        <name>substrate</name>
    </ligand>
</feature>
<dbReference type="PROSITE" id="PS00164">
    <property type="entry name" value="ENOLASE"/>
    <property type="match status" value="1"/>
</dbReference>
<comment type="similarity">
    <text evidence="2 6">Belongs to the enolase family.</text>
</comment>
<dbReference type="GO" id="GO:0009986">
    <property type="term" value="C:cell surface"/>
    <property type="evidence" value="ECO:0007669"/>
    <property type="project" value="UniProtKB-SubCell"/>
</dbReference>
<reference evidence="12 13" key="1">
    <citation type="submission" date="2007-10" db="EMBL/GenBank/DDBJ databases">
        <title>Complete sequence of Caldivirga maquilingensis IC-167.</title>
        <authorList>
            <consortium name="US DOE Joint Genome Institute"/>
            <person name="Copeland A."/>
            <person name="Lucas S."/>
            <person name="Lapidus A."/>
            <person name="Barry K."/>
            <person name="Glavina del Rio T."/>
            <person name="Dalin E."/>
            <person name="Tice H."/>
            <person name="Pitluck S."/>
            <person name="Saunders E."/>
            <person name="Brettin T."/>
            <person name="Bruce D."/>
            <person name="Detter J.C."/>
            <person name="Han C."/>
            <person name="Schmutz J."/>
            <person name="Larimer F."/>
            <person name="Land M."/>
            <person name="Hauser L."/>
            <person name="Kyrpides N."/>
            <person name="Ivanova N."/>
            <person name="Biddle J.F."/>
            <person name="Zhang Z."/>
            <person name="Fitz-Gibbon S.T."/>
            <person name="Lowe T.M."/>
            <person name="Saltikov C."/>
            <person name="House C.H."/>
            <person name="Richardson P."/>
        </authorList>
    </citation>
    <scope>NUCLEOTIDE SEQUENCE [LARGE SCALE GENOMIC DNA]</scope>
    <source>
        <strain evidence="13">ATCC 700844 / DSM 13496 / JCM 10307 / IC-167</strain>
    </source>
</reference>
<dbReference type="SUPFAM" id="SSF54826">
    <property type="entry name" value="Enolase N-terminal domain-like"/>
    <property type="match status" value="1"/>
</dbReference>
<feature type="binding site" evidence="6">
    <location>
        <position position="156"/>
    </location>
    <ligand>
        <name>(2R)-2-phosphoglycerate</name>
        <dbReference type="ChEBI" id="CHEBI:58289"/>
    </ligand>
</feature>
<accession>A8MAB4</accession>
<dbReference type="Pfam" id="PF03952">
    <property type="entry name" value="Enolase_N"/>
    <property type="match status" value="1"/>
</dbReference>
<dbReference type="InterPro" id="IPR020811">
    <property type="entry name" value="Enolase_N"/>
</dbReference>
<dbReference type="InterPro" id="IPR020809">
    <property type="entry name" value="Enolase_CS"/>
</dbReference>
<dbReference type="InterPro" id="IPR036849">
    <property type="entry name" value="Enolase-like_C_sf"/>
</dbReference>
<dbReference type="InterPro" id="IPR000941">
    <property type="entry name" value="Enolase"/>
</dbReference>
<dbReference type="SFLD" id="SFLDF00002">
    <property type="entry name" value="enolase"/>
    <property type="match status" value="1"/>
</dbReference>
<protein>
    <recommendedName>
        <fullName evidence="6">Enolase</fullName>
        <ecNumber evidence="6">4.2.1.11</ecNumber>
    </recommendedName>
    <alternativeName>
        <fullName evidence="6">2-phospho-D-glycerate hydro-lyase</fullName>
    </alternativeName>
    <alternativeName>
        <fullName evidence="6">2-phosphoglycerate dehydratase</fullName>
    </alternativeName>
</protein>
<dbReference type="Pfam" id="PF00113">
    <property type="entry name" value="Enolase_C"/>
    <property type="match status" value="1"/>
</dbReference>
<comment type="function">
    <text evidence="6">Catalyzes the reversible conversion of 2-phosphoglycerate (2-PG) into phosphoenolpyruvate (PEP). It is essential for the degradation of carbohydrates via glycolysis.</text>
</comment>
<evidence type="ECO:0000256" key="1">
    <source>
        <dbReference type="ARBA" id="ARBA00005031"/>
    </source>
</evidence>
<dbReference type="PANTHER" id="PTHR11902">
    <property type="entry name" value="ENOLASE"/>
    <property type="match status" value="1"/>
</dbReference>
<sequence length="413" mass="45115">MGTRISRLGIRKVFTGRGDLTVEVEVHLDDGWGRAIAPAGASRGKHEVKYFPDEGVDAAIDVFKRWVEPGLIGMDAVNQVAVDKKLEEIDGTWDFSKIGGAVAVATSMANVVAVADSKGLWPYQVIGGSLANVIPYPLGNTIGGGKHSRGLGPDYQEFLILPYGAPDIYTAVYTNMEVHREVGRILAKEDPTFAGGRNDEGAWTAKISTDKALEVLSSAVKEVSRRLGVEIGLGIDAASSSMWNGKAYVYTNEGRELTPREHFERIKSIIEKYDLIYIEDPFHEEDFQSFAELTALFKDRLIVGDDLFTTNPDRLAIGIREKATNAVLIKVDQIGTVTRAHETVRLALNNGYRIVVSHRSGDTESGLLAHIAVGFKAPIIKTGIMGSERVAKANELLRIWDHLSGVARMAKIK</sequence>
<dbReference type="PANTHER" id="PTHR11902:SF1">
    <property type="entry name" value="ENOLASE"/>
    <property type="match status" value="1"/>
</dbReference>
<evidence type="ECO:0000313" key="13">
    <source>
        <dbReference type="Proteomes" id="UP000001137"/>
    </source>
</evidence>
<dbReference type="GO" id="GO:0005576">
    <property type="term" value="C:extracellular region"/>
    <property type="evidence" value="ECO:0007669"/>
    <property type="project" value="UniProtKB-SubCell"/>
</dbReference>
<feature type="binding site" evidence="6">
    <location>
        <position position="381"/>
    </location>
    <ligand>
        <name>(2R)-2-phosphoglycerate</name>
        <dbReference type="ChEBI" id="CHEBI:58289"/>
    </ligand>
</feature>
<keyword evidence="6" id="KW-0963">Cytoplasm</keyword>
<keyword evidence="5 6" id="KW-0456">Lyase</keyword>
<keyword evidence="6" id="KW-0964">Secreted</keyword>
<evidence type="ECO:0000256" key="3">
    <source>
        <dbReference type="ARBA" id="ARBA00022842"/>
    </source>
</evidence>
<dbReference type="EC" id="4.2.1.11" evidence="6"/>
<keyword evidence="3 6" id="KW-0460">Magnesium</keyword>
<evidence type="ECO:0000256" key="2">
    <source>
        <dbReference type="ARBA" id="ARBA00009604"/>
    </source>
</evidence>
<feature type="binding site" evidence="6">
    <location>
        <position position="360"/>
    </location>
    <ligand>
        <name>(2R)-2-phosphoglycerate</name>
        <dbReference type="ChEBI" id="CHEBI:58289"/>
    </ligand>
</feature>
<keyword evidence="13" id="KW-1185">Reference proteome</keyword>
<keyword evidence="4 6" id="KW-0324">Glycolysis</keyword>
<dbReference type="KEGG" id="cma:Cmaq_0197"/>
<evidence type="ECO:0000256" key="6">
    <source>
        <dbReference type="HAMAP-Rule" id="MF_00318"/>
    </source>
</evidence>
<comment type="subcellular location">
    <subcellularLocation>
        <location evidence="6">Cytoplasm</location>
    </subcellularLocation>
    <subcellularLocation>
        <location evidence="6">Secreted</location>
    </subcellularLocation>
    <subcellularLocation>
        <location evidence="6">Cell surface</location>
    </subcellularLocation>
    <text evidence="6">Fractions of enolase are present in both the cytoplasm and on the cell surface.</text>
</comment>
<feature type="binding site" evidence="6 9">
    <location>
        <position position="279"/>
    </location>
    <ligand>
        <name>Mg(2+)</name>
        <dbReference type="ChEBI" id="CHEBI:18420"/>
    </ligand>
</feature>
<organism evidence="12 13">
    <name type="scientific">Caldivirga maquilingensis (strain ATCC 700844 / DSM 13496 / JCM 10307 / IC-167)</name>
    <dbReference type="NCBI Taxonomy" id="397948"/>
    <lineage>
        <taxon>Archaea</taxon>
        <taxon>Thermoproteota</taxon>
        <taxon>Thermoprotei</taxon>
        <taxon>Thermoproteales</taxon>
        <taxon>Thermoproteaceae</taxon>
        <taxon>Caldivirga</taxon>
    </lineage>
</organism>
<dbReference type="GO" id="GO:0000015">
    <property type="term" value="C:phosphopyruvate hydratase complex"/>
    <property type="evidence" value="ECO:0007669"/>
    <property type="project" value="InterPro"/>
</dbReference>
<comment type="cofactor">
    <cofactor evidence="9">
        <name>Mg(2+)</name>
        <dbReference type="ChEBI" id="CHEBI:18420"/>
    </cofactor>
    <text evidence="9">Mg(2+) is required for catalysis and for stabilizing the dimer.</text>
</comment>
<evidence type="ECO:0000259" key="11">
    <source>
        <dbReference type="SMART" id="SM01193"/>
    </source>
</evidence>
<feature type="binding site" evidence="8">
    <location>
        <position position="305"/>
    </location>
    <ligand>
        <name>substrate</name>
    </ligand>
</feature>